<dbReference type="EMBL" id="BMYS01000028">
    <property type="protein sequence ID" value="GGW96058.1"/>
    <property type="molecule type" value="Genomic_DNA"/>
</dbReference>
<keyword evidence="3" id="KW-1185">Reference proteome</keyword>
<evidence type="ECO:0000313" key="3">
    <source>
        <dbReference type="Proteomes" id="UP000608345"/>
    </source>
</evidence>
<reference evidence="2" key="1">
    <citation type="journal article" date="2014" name="Int. J. Syst. Evol. Microbiol.">
        <title>Complete genome sequence of Corynebacterium casei LMG S-19264T (=DSM 44701T), isolated from a smear-ripened cheese.</title>
        <authorList>
            <consortium name="US DOE Joint Genome Institute (JGI-PGF)"/>
            <person name="Walter F."/>
            <person name="Albersmeier A."/>
            <person name="Kalinowski J."/>
            <person name="Ruckert C."/>
        </authorList>
    </citation>
    <scope>NUCLEOTIDE SEQUENCE</scope>
    <source>
        <strain evidence="2">KCTC 23732</strain>
    </source>
</reference>
<protein>
    <submittedName>
        <fullName evidence="2">Cytochrome c</fullName>
    </submittedName>
</protein>
<gene>
    <name evidence="2" type="ORF">GCM10011450_27100</name>
</gene>
<proteinExistence type="predicted"/>
<comment type="caution">
    <text evidence="2">The sequence shown here is derived from an EMBL/GenBank/DDBJ whole genome shotgun (WGS) entry which is preliminary data.</text>
</comment>
<keyword evidence="1" id="KW-0732">Signal</keyword>
<feature type="chain" id="PRO_5037940349" evidence="1">
    <location>
        <begin position="27"/>
        <end position="171"/>
    </location>
</feature>
<organism evidence="2 3">
    <name type="scientific">Advenella faeciporci</name>
    <dbReference type="NCBI Taxonomy" id="797535"/>
    <lineage>
        <taxon>Bacteria</taxon>
        <taxon>Pseudomonadati</taxon>
        <taxon>Pseudomonadota</taxon>
        <taxon>Betaproteobacteria</taxon>
        <taxon>Burkholderiales</taxon>
        <taxon>Alcaligenaceae</taxon>
    </lineage>
</organism>
<dbReference type="InterPro" id="IPR018588">
    <property type="entry name" value="Dihaem_cytochrome-c"/>
</dbReference>
<dbReference type="RefSeq" id="WP_189386040.1">
    <property type="nucleotide sequence ID" value="NZ_BAABFY010000041.1"/>
</dbReference>
<reference evidence="2" key="2">
    <citation type="submission" date="2020-09" db="EMBL/GenBank/DDBJ databases">
        <authorList>
            <person name="Sun Q."/>
            <person name="Kim S."/>
        </authorList>
    </citation>
    <scope>NUCLEOTIDE SEQUENCE</scope>
    <source>
        <strain evidence="2">KCTC 23732</strain>
    </source>
</reference>
<feature type="signal peptide" evidence="1">
    <location>
        <begin position="1"/>
        <end position="26"/>
    </location>
</feature>
<evidence type="ECO:0000313" key="2">
    <source>
        <dbReference type="EMBL" id="GGW96058.1"/>
    </source>
</evidence>
<name>A0A918JPZ2_9BURK</name>
<accession>A0A918JPZ2</accession>
<dbReference type="Pfam" id="PF09626">
    <property type="entry name" value="DHC"/>
    <property type="match status" value="1"/>
</dbReference>
<evidence type="ECO:0000256" key="1">
    <source>
        <dbReference type="SAM" id="SignalP"/>
    </source>
</evidence>
<dbReference type="AlphaFoldDB" id="A0A918JPZ2"/>
<dbReference type="Proteomes" id="UP000608345">
    <property type="component" value="Unassembled WGS sequence"/>
</dbReference>
<sequence length="171" mass="19297">MKTVNPLKFMLMSSALCLTAMSSAMADSDQLMPIQTPQSYRQECAACHIAYPPGLLPQSSWRQMMGNLEDHYGTDASLDDETVKQLTLWLESQAGTYKRVAEAPPENRITRSKWFVRKHREIRPDVWRLDSVKSAANCAACHTGAERGSFDDDNLKFPAGLDSRSRRAWND</sequence>